<dbReference type="Proteomes" id="UP000053097">
    <property type="component" value="Unassembled WGS sequence"/>
</dbReference>
<dbReference type="AlphaFoldDB" id="A0A026X0U5"/>
<dbReference type="EMBL" id="KK107039">
    <property type="protein sequence ID" value="EZA61930.1"/>
    <property type="molecule type" value="Genomic_DNA"/>
</dbReference>
<organism evidence="1 2">
    <name type="scientific">Ooceraea biroi</name>
    <name type="common">Clonal raider ant</name>
    <name type="synonym">Cerapachys biroi</name>
    <dbReference type="NCBI Taxonomy" id="2015173"/>
    <lineage>
        <taxon>Eukaryota</taxon>
        <taxon>Metazoa</taxon>
        <taxon>Ecdysozoa</taxon>
        <taxon>Arthropoda</taxon>
        <taxon>Hexapoda</taxon>
        <taxon>Insecta</taxon>
        <taxon>Pterygota</taxon>
        <taxon>Neoptera</taxon>
        <taxon>Endopterygota</taxon>
        <taxon>Hymenoptera</taxon>
        <taxon>Apocrita</taxon>
        <taxon>Aculeata</taxon>
        <taxon>Formicoidea</taxon>
        <taxon>Formicidae</taxon>
        <taxon>Dorylinae</taxon>
        <taxon>Ooceraea</taxon>
    </lineage>
</organism>
<feature type="non-terminal residue" evidence="1">
    <location>
        <position position="131"/>
    </location>
</feature>
<evidence type="ECO:0000313" key="1">
    <source>
        <dbReference type="EMBL" id="EZA61930.1"/>
    </source>
</evidence>
<dbReference type="OrthoDB" id="6764379at2759"/>
<accession>A0A026X0U5</accession>
<protein>
    <submittedName>
        <fullName evidence="1">Uncharacterized protein</fullName>
    </submittedName>
</protein>
<name>A0A026X0U5_OOCBI</name>
<reference evidence="1 2" key="1">
    <citation type="journal article" date="2014" name="Curr. Biol.">
        <title>The genome of the clonal raider ant Cerapachys biroi.</title>
        <authorList>
            <person name="Oxley P.R."/>
            <person name="Ji L."/>
            <person name="Fetter-Pruneda I."/>
            <person name="McKenzie S.K."/>
            <person name="Li C."/>
            <person name="Hu H."/>
            <person name="Zhang G."/>
            <person name="Kronauer D.J."/>
        </authorList>
    </citation>
    <scope>NUCLEOTIDE SEQUENCE [LARGE SCALE GENOMIC DNA]</scope>
</reference>
<sequence>MAHEDEDIRPPLDPLMLVNDNNGAIDGSHIRIDKPVLDADSYINRKQYFSIHLQGIVNQHLKFIDVFIGYPDSFVEIITSCWGIDNGHLTRAQRRFNQKLSSCRVVENAFGCLKQRFRQFYHFKLRNIPRM</sequence>
<gene>
    <name evidence="1" type="ORF">X777_04741</name>
</gene>
<proteinExistence type="predicted"/>
<evidence type="ECO:0000313" key="2">
    <source>
        <dbReference type="Proteomes" id="UP000053097"/>
    </source>
</evidence>
<keyword evidence="2" id="KW-1185">Reference proteome</keyword>